<proteinExistence type="predicted"/>
<gene>
    <name evidence="1" type="ORF">METZ01_LOCUS488687</name>
</gene>
<accession>A0A383CUX2</accession>
<name>A0A383CUX2_9ZZZZ</name>
<reference evidence="1" key="1">
    <citation type="submission" date="2018-05" db="EMBL/GenBank/DDBJ databases">
        <authorList>
            <person name="Lanie J.A."/>
            <person name="Ng W.-L."/>
            <person name="Kazmierczak K.M."/>
            <person name="Andrzejewski T.M."/>
            <person name="Davidsen T.M."/>
            <person name="Wayne K.J."/>
            <person name="Tettelin H."/>
            <person name="Glass J.I."/>
            <person name="Rusch D."/>
            <person name="Podicherti R."/>
            <person name="Tsui H.-C.T."/>
            <person name="Winkler M.E."/>
        </authorList>
    </citation>
    <scope>NUCLEOTIDE SEQUENCE</scope>
</reference>
<organism evidence="1">
    <name type="scientific">marine metagenome</name>
    <dbReference type="NCBI Taxonomy" id="408172"/>
    <lineage>
        <taxon>unclassified sequences</taxon>
        <taxon>metagenomes</taxon>
        <taxon>ecological metagenomes</taxon>
    </lineage>
</organism>
<dbReference type="EMBL" id="UINC01211788">
    <property type="protein sequence ID" value="SVE35833.1"/>
    <property type="molecule type" value="Genomic_DNA"/>
</dbReference>
<feature type="non-terminal residue" evidence="1">
    <location>
        <position position="115"/>
    </location>
</feature>
<sequence>MINKYRNISHNLKKLFLLIVLASVSTLVSSASLSSFKPSFNSIENTDVRKEVFFNYLLPAIYQKNEEIIALRKSILNNELNAFELDELATKYRLKKPATIEDLLTVIDILPPSLV</sequence>
<protein>
    <submittedName>
        <fullName evidence="1">Uncharacterized protein</fullName>
    </submittedName>
</protein>
<evidence type="ECO:0000313" key="1">
    <source>
        <dbReference type="EMBL" id="SVE35833.1"/>
    </source>
</evidence>
<dbReference type="AlphaFoldDB" id="A0A383CUX2"/>